<evidence type="ECO:0000313" key="1">
    <source>
        <dbReference type="EMBL" id="GAI32751.1"/>
    </source>
</evidence>
<name>X1NRB1_9ZZZZ</name>
<proteinExistence type="predicted"/>
<accession>X1NRB1</accession>
<reference evidence="1" key="1">
    <citation type="journal article" date="2014" name="Front. Microbiol.">
        <title>High frequency of phylogenetically diverse reductive dehalogenase-homologous genes in deep subseafloor sedimentary metagenomes.</title>
        <authorList>
            <person name="Kawai M."/>
            <person name="Futagami T."/>
            <person name="Toyoda A."/>
            <person name="Takaki Y."/>
            <person name="Nishi S."/>
            <person name="Hori S."/>
            <person name="Arai W."/>
            <person name="Tsubouchi T."/>
            <person name="Morono Y."/>
            <person name="Uchiyama I."/>
            <person name="Ito T."/>
            <person name="Fujiyama A."/>
            <person name="Inagaki F."/>
            <person name="Takami H."/>
        </authorList>
    </citation>
    <scope>NUCLEOTIDE SEQUENCE</scope>
    <source>
        <strain evidence="1">Expedition CK06-06</strain>
    </source>
</reference>
<feature type="non-terminal residue" evidence="1">
    <location>
        <position position="34"/>
    </location>
</feature>
<organism evidence="1">
    <name type="scientific">marine sediment metagenome</name>
    <dbReference type="NCBI Taxonomy" id="412755"/>
    <lineage>
        <taxon>unclassified sequences</taxon>
        <taxon>metagenomes</taxon>
        <taxon>ecological metagenomes</taxon>
    </lineage>
</organism>
<dbReference type="EMBL" id="BARV01030859">
    <property type="protein sequence ID" value="GAI32751.1"/>
    <property type="molecule type" value="Genomic_DNA"/>
</dbReference>
<sequence length="34" mass="4472">MERKKRRIQYKELREQIEEDFEEIHNRLRDIEKL</sequence>
<dbReference type="AlphaFoldDB" id="X1NRB1"/>
<comment type="caution">
    <text evidence="1">The sequence shown here is derived from an EMBL/GenBank/DDBJ whole genome shotgun (WGS) entry which is preliminary data.</text>
</comment>
<protein>
    <submittedName>
        <fullName evidence="1">Uncharacterized protein</fullName>
    </submittedName>
</protein>
<gene>
    <name evidence="1" type="ORF">S06H3_48939</name>
</gene>